<reference evidence="2" key="1">
    <citation type="journal article" date="2013" name="Nature">
        <title>Draft genome of the wheat A-genome progenitor Triticum urartu.</title>
        <authorList>
            <person name="Ling H.Q."/>
            <person name="Zhao S."/>
            <person name="Liu D."/>
            <person name="Wang J."/>
            <person name="Sun H."/>
            <person name="Zhang C."/>
            <person name="Fan H."/>
            <person name="Li D."/>
            <person name="Dong L."/>
            <person name="Tao Y."/>
            <person name="Gao C."/>
            <person name="Wu H."/>
            <person name="Li Y."/>
            <person name="Cui Y."/>
            <person name="Guo X."/>
            <person name="Zheng S."/>
            <person name="Wang B."/>
            <person name="Yu K."/>
            <person name="Liang Q."/>
            <person name="Yang W."/>
            <person name="Lou X."/>
            <person name="Chen J."/>
            <person name="Feng M."/>
            <person name="Jian J."/>
            <person name="Zhang X."/>
            <person name="Luo G."/>
            <person name="Jiang Y."/>
            <person name="Liu J."/>
            <person name="Wang Z."/>
            <person name="Sha Y."/>
            <person name="Zhang B."/>
            <person name="Wu H."/>
            <person name="Tang D."/>
            <person name="Shen Q."/>
            <person name="Xue P."/>
            <person name="Zou S."/>
            <person name="Wang X."/>
            <person name="Liu X."/>
            <person name="Wang F."/>
            <person name="Yang Y."/>
            <person name="An X."/>
            <person name="Dong Z."/>
            <person name="Zhang K."/>
            <person name="Zhang X."/>
            <person name="Luo M.C."/>
            <person name="Dvorak J."/>
            <person name="Tong Y."/>
            <person name="Wang J."/>
            <person name="Yang H."/>
            <person name="Li Z."/>
            <person name="Wang D."/>
            <person name="Zhang A."/>
            <person name="Wang J."/>
        </authorList>
    </citation>
    <scope>NUCLEOTIDE SEQUENCE</scope>
    <source>
        <strain evidence="2">cv. G1812</strain>
    </source>
</reference>
<dbReference type="AlphaFoldDB" id="A0A8R7PLB8"/>
<protein>
    <submittedName>
        <fullName evidence="1">Uncharacterized protein</fullName>
    </submittedName>
</protein>
<accession>A0A8R7PLB8</accession>
<keyword evidence="2" id="KW-1185">Reference proteome</keyword>
<organism evidence="1 2">
    <name type="scientific">Triticum urartu</name>
    <name type="common">Red wild einkorn</name>
    <name type="synonym">Crithodium urartu</name>
    <dbReference type="NCBI Taxonomy" id="4572"/>
    <lineage>
        <taxon>Eukaryota</taxon>
        <taxon>Viridiplantae</taxon>
        <taxon>Streptophyta</taxon>
        <taxon>Embryophyta</taxon>
        <taxon>Tracheophyta</taxon>
        <taxon>Spermatophyta</taxon>
        <taxon>Magnoliopsida</taxon>
        <taxon>Liliopsida</taxon>
        <taxon>Poales</taxon>
        <taxon>Poaceae</taxon>
        <taxon>BOP clade</taxon>
        <taxon>Pooideae</taxon>
        <taxon>Triticodae</taxon>
        <taxon>Triticeae</taxon>
        <taxon>Triticinae</taxon>
        <taxon>Triticum</taxon>
    </lineage>
</organism>
<sequence length="152" mass="16592">AAYEAARRAGPSVLPPALPSASAALVAARARAPSVAPTLLDRGAPLQRTHAPPQRVSRAWLESASNANRPPVLHLHLLLQGPPRRLGCRHGTRSRWNAKPGGCAPPVRRIARPSRRRPGTRAEQLSCRTRPCSTLSCLQRWPRPCHRPLQPH</sequence>
<evidence type="ECO:0000313" key="2">
    <source>
        <dbReference type="Proteomes" id="UP000015106"/>
    </source>
</evidence>
<reference evidence="1" key="3">
    <citation type="submission" date="2022-06" db="UniProtKB">
        <authorList>
            <consortium name="EnsemblPlants"/>
        </authorList>
    </citation>
    <scope>IDENTIFICATION</scope>
</reference>
<proteinExistence type="predicted"/>
<name>A0A8R7PLB8_TRIUA</name>
<dbReference type="Gramene" id="TuG1812G0200005752.01.T01">
    <property type="protein sequence ID" value="TuG1812G0200005752.01.T01"/>
    <property type="gene ID" value="TuG1812G0200005752.01"/>
</dbReference>
<dbReference type="EnsemblPlants" id="TuG1812G0200005752.01.T01">
    <property type="protein sequence ID" value="TuG1812G0200005752.01.T01"/>
    <property type="gene ID" value="TuG1812G0200005752.01"/>
</dbReference>
<reference evidence="1" key="2">
    <citation type="submission" date="2018-03" db="EMBL/GenBank/DDBJ databases">
        <title>The Triticum urartu genome reveals the dynamic nature of wheat genome evolution.</title>
        <authorList>
            <person name="Ling H."/>
            <person name="Ma B."/>
            <person name="Shi X."/>
            <person name="Liu H."/>
            <person name="Dong L."/>
            <person name="Sun H."/>
            <person name="Cao Y."/>
            <person name="Gao Q."/>
            <person name="Zheng S."/>
            <person name="Li Y."/>
            <person name="Yu Y."/>
            <person name="Du H."/>
            <person name="Qi M."/>
            <person name="Li Y."/>
            <person name="Yu H."/>
            <person name="Cui Y."/>
            <person name="Wang N."/>
            <person name="Chen C."/>
            <person name="Wu H."/>
            <person name="Zhao Y."/>
            <person name="Zhang J."/>
            <person name="Li Y."/>
            <person name="Zhou W."/>
            <person name="Zhang B."/>
            <person name="Hu W."/>
            <person name="Eijk M."/>
            <person name="Tang J."/>
            <person name="Witsenboer H."/>
            <person name="Zhao S."/>
            <person name="Li Z."/>
            <person name="Zhang A."/>
            <person name="Wang D."/>
            <person name="Liang C."/>
        </authorList>
    </citation>
    <scope>NUCLEOTIDE SEQUENCE [LARGE SCALE GENOMIC DNA]</scope>
    <source>
        <strain evidence="1">cv. G1812</strain>
    </source>
</reference>
<dbReference type="Proteomes" id="UP000015106">
    <property type="component" value="Chromosome 2"/>
</dbReference>
<evidence type="ECO:0000313" key="1">
    <source>
        <dbReference type="EnsemblPlants" id="TuG1812G0200005752.01.T01"/>
    </source>
</evidence>